<keyword evidence="3" id="KW-1185">Reference proteome</keyword>
<keyword evidence="1" id="KW-0472">Membrane</keyword>
<feature type="transmembrane region" description="Helical" evidence="1">
    <location>
        <begin position="59"/>
        <end position="81"/>
    </location>
</feature>
<accession>A0A562V002</accession>
<dbReference type="OrthoDB" id="9856311at2"/>
<dbReference type="Proteomes" id="UP000319449">
    <property type="component" value="Unassembled WGS sequence"/>
</dbReference>
<keyword evidence="1" id="KW-1133">Transmembrane helix</keyword>
<dbReference type="RefSeq" id="WP_145026355.1">
    <property type="nucleotide sequence ID" value="NZ_VLLN01000060.1"/>
</dbReference>
<name>A0A562V002_9BACT</name>
<proteinExistence type="predicted"/>
<dbReference type="AlphaFoldDB" id="A0A562V002"/>
<evidence type="ECO:0000256" key="1">
    <source>
        <dbReference type="SAM" id="Phobius"/>
    </source>
</evidence>
<comment type="caution">
    <text evidence="2">The sequence shown here is derived from an EMBL/GenBank/DDBJ whole genome shotgun (WGS) entry which is preliminary data.</text>
</comment>
<feature type="transmembrane region" description="Helical" evidence="1">
    <location>
        <begin position="33"/>
        <end position="53"/>
    </location>
</feature>
<dbReference type="EMBL" id="VLLN01000060">
    <property type="protein sequence ID" value="TWJ11165.1"/>
    <property type="molecule type" value="Genomic_DNA"/>
</dbReference>
<keyword evidence="1" id="KW-0812">Transmembrane</keyword>
<sequence>MRKRPEIHERIISGTHLLVVPSRFKPMSGWQRSLVYAVFSSFALVLVIIPFKLQPSVPALVWGGSLLLATSALFLGHYLAVCGNERKNPLIVTDIGFTISPLHCATWDEIEFWHFRSFLGLRRQTLSKAGEGTTLCIKAKTWRLKYNLGSDKNSIFAYQGYFFTEEQQAIWKKICAERNVLESDDYFIW</sequence>
<evidence type="ECO:0000313" key="2">
    <source>
        <dbReference type="EMBL" id="TWJ11165.1"/>
    </source>
</evidence>
<reference evidence="2 3" key="1">
    <citation type="submission" date="2019-07" db="EMBL/GenBank/DDBJ databases">
        <title>Genomic Encyclopedia of Archaeal and Bacterial Type Strains, Phase II (KMG-II): from individual species to whole genera.</title>
        <authorList>
            <person name="Goeker M."/>
        </authorList>
    </citation>
    <scope>NUCLEOTIDE SEQUENCE [LARGE SCALE GENOMIC DNA]</scope>
    <source>
        <strain evidence="2 3">ATCC BAA-1139</strain>
    </source>
</reference>
<protein>
    <submittedName>
        <fullName evidence="2">Uncharacterized protein</fullName>
    </submittedName>
</protein>
<organism evidence="2 3">
    <name type="scientific">Geobacter argillaceus</name>
    <dbReference type="NCBI Taxonomy" id="345631"/>
    <lineage>
        <taxon>Bacteria</taxon>
        <taxon>Pseudomonadati</taxon>
        <taxon>Thermodesulfobacteriota</taxon>
        <taxon>Desulfuromonadia</taxon>
        <taxon>Geobacterales</taxon>
        <taxon>Geobacteraceae</taxon>
        <taxon>Geobacter</taxon>
    </lineage>
</organism>
<gene>
    <name evidence="2" type="ORF">JN12_04063</name>
</gene>
<evidence type="ECO:0000313" key="3">
    <source>
        <dbReference type="Proteomes" id="UP000319449"/>
    </source>
</evidence>